<dbReference type="EMBL" id="CATOUU010000404">
    <property type="protein sequence ID" value="CAI9928504.1"/>
    <property type="molecule type" value="Genomic_DNA"/>
</dbReference>
<dbReference type="Proteomes" id="UP001642409">
    <property type="component" value="Unassembled WGS sequence"/>
</dbReference>
<accession>A0AA86P135</accession>
<evidence type="ECO:0000313" key="1">
    <source>
        <dbReference type="EMBL" id="CAI9928504.1"/>
    </source>
</evidence>
<keyword evidence="3" id="KW-1185">Reference proteome</keyword>
<name>A0AA86P135_9EUKA</name>
<evidence type="ECO:0000313" key="3">
    <source>
        <dbReference type="Proteomes" id="UP001642409"/>
    </source>
</evidence>
<organism evidence="1">
    <name type="scientific">Hexamita inflata</name>
    <dbReference type="NCBI Taxonomy" id="28002"/>
    <lineage>
        <taxon>Eukaryota</taxon>
        <taxon>Metamonada</taxon>
        <taxon>Diplomonadida</taxon>
        <taxon>Hexamitidae</taxon>
        <taxon>Hexamitinae</taxon>
        <taxon>Hexamita</taxon>
    </lineage>
</organism>
<dbReference type="AlphaFoldDB" id="A0AA86P135"/>
<dbReference type="EMBL" id="CAXDID020001165">
    <property type="protein sequence ID" value="CAL6117064.1"/>
    <property type="molecule type" value="Genomic_DNA"/>
</dbReference>
<comment type="caution">
    <text evidence="1">The sequence shown here is derived from an EMBL/GenBank/DDBJ whole genome shotgun (WGS) entry which is preliminary data.</text>
</comment>
<protein>
    <submittedName>
        <fullName evidence="2">Hypothetical_protein</fullName>
    </submittedName>
</protein>
<gene>
    <name evidence="1" type="ORF">HINF_LOCUS16149</name>
    <name evidence="2" type="ORF">HINF_LOCUS79299</name>
</gene>
<reference evidence="1" key="1">
    <citation type="submission" date="2023-06" db="EMBL/GenBank/DDBJ databases">
        <authorList>
            <person name="Kurt Z."/>
        </authorList>
    </citation>
    <scope>NUCLEOTIDE SEQUENCE</scope>
</reference>
<sequence>MLVIFQILFVTECSPLVDLPLKNYLVVSIHSVMILNDHSQIWCLIIQDIQLSKRSIADIAIFILLQNISKIICRSMRQRQTTMCQDSGITTKKKRVRQLTNHWFHLAVSKERVQALLYYYKNTTFSLVIYSTSQSHVSRYNWVESTSNKYFGEKNRPGEATRHFYERGLLRQYQWFDNAGARNFTVLTHYAYIIHVLYCNQMINDGVRAIIPNQSGAACTRMNEGETPRIYILLKRVCGHEAVMRVQILAD</sequence>
<reference evidence="2 3" key="2">
    <citation type="submission" date="2024-07" db="EMBL/GenBank/DDBJ databases">
        <authorList>
            <person name="Akdeniz Z."/>
        </authorList>
    </citation>
    <scope>NUCLEOTIDE SEQUENCE [LARGE SCALE GENOMIC DNA]</scope>
</reference>
<evidence type="ECO:0000313" key="2">
    <source>
        <dbReference type="EMBL" id="CAL6117064.1"/>
    </source>
</evidence>
<proteinExistence type="predicted"/>